<feature type="transmembrane region" description="Helical" evidence="1">
    <location>
        <begin position="363"/>
        <end position="384"/>
    </location>
</feature>
<feature type="transmembrane region" description="Helical" evidence="1">
    <location>
        <begin position="519"/>
        <end position="544"/>
    </location>
</feature>
<gene>
    <name evidence="2" type="ORF">G1H10_13015</name>
</gene>
<sequence>MRHANSGAARPAAGDMPLSREGTLAGTWTLIRFILRRDRVRIPVWTVAVGGSIVGTALSYADTFPTQTDLDSRAELAGTPVFVAFNGPGFGLDNYTLGAMVAHETLYLAIILVALMSVFLTVRHTRAEEESGRAELVRSAVTGRHAMLASSLVVVSALNVVVGLLTAAGLSGIDRLDGRGSLTFGISMIAAGLVFTAVAAVVLQVTEYSRGAVGIGVAVLGASYAVRAVGDVSETGLSWLSPFAWSLHTRAYVDERWWPLLLSLTLAVVLTAAAIMLNARRDVVAGLMPARPGRPHASPRLTRLGGLPFRQQRAGMLAWTAGLALLGAAFGPLLSDIEEFVAENERVQEIVAAAQGATIIESFLGTITGMLALLATGFAVSSALRMRNEEAVGRLEPLLATGLPRHRWMAGYLIVMLGGSMIVMLAGSLTLGVTASIDQRDPALVFNLLAAGVVHMPAIWVVAMLAVALFGVLPRLAPAAWLVLGYGVIVSLLGPAIGLEESQLRNLSPFDHVPELPGAEFSIMPVVILSAIAVGLALAGLAGFRRRDLHAA</sequence>
<dbReference type="RefSeq" id="WP_163738111.1">
    <property type="nucleotide sequence ID" value="NZ_JAAGOA010000008.1"/>
</dbReference>
<evidence type="ECO:0000313" key="2">
    <source>
        <dbReference type="EMBL" id="NEE01089.1"/>
    </source>
</evidence>
<feature type="transmembrane region" description="Helical" evidence="1">
    <location>
        <begin position="106"/>
        <end position="125"/>
    </location>
</feature>
<reference evidence="2 3" key="1">
    <citation type="submission" date="2020-02" db="EMBL/GenBank/DDBJ databases">
        <authorList>
            <person name="Li X.-J."/>
            <person name="Han X.-M."/>
        </authorList>
    </citation>
    <scope>NUCLEOTIDE SEQUENCE [LARGE SCALE GENOMIC DNA]</scope>
    <source>
        <strain evidence="2 3">CCTCC AB 2017055</strain>
    </source>
</reference>
<feature type="transmembrane region" description="Helical" evidence="1">
    <location>
        <begin position="412"/>
        <end position="437"/>
    </location>
</feature>
<dbReference type="Proteomes" id="UP000475214">
    <property type="component" value="Unassembled WGS sequence"/>
</dbReference>
<protein>
    <submittedName>
        <fullName evidence="2">ABC transporter permease</fullName>
    </submittedName>
</protein>
<keyword evidence="1" id="KW-0812">Transmembrane</keyword>
<feature type="transmembrane region" description="Helical" evidence="1">
    <location>
        <begin position="257"/>
        <end position="279"/>
    </location>
</feature>
<feature type="transmembrane region" description="Helical" evidence="1">
    <location>
        <begin position="212"/>
        <end position="230"/>
    </location>
</feature>
<keyword evidence="3" id="KW-1185">Reference proteome</keyword>
<dbReference type="AlphaFoldDB" id="A0A6L9S7L9"/>
<keyword evidence="1" id="KW-1133">Transmembrane helix</keyword>
<organism evidence="2 3">
    <name type="scientific">Phytoactinopolyspora halotolerans</name>
    <dbReference type="NCBI Taxonomy" id="1981512"/>
    <lineage>
        <taxon>Bacteria</taxon>
        <taxon>Bacillati</taxon>
        <taxon>Actinomycetota</taxon>
        <taxon>Actinomycetes</taxon>
        <taxon>Jiangellales</taxon>
        <taxon>Jiangellaceae</taxon>
        <taxon>Phytoactinopolyspora</taxon>
    </lineage>
</organism>
<evidence type="ECO:0000313" key="3">
    <source>
        <dbReference type="Proteomes" id="UP000475214"/>
    </source>
</evidence>
<feature type="transmembrane region" description="Helical" evidence="1">
    <location>
        <begin position="146"/>
        <end position="170"/>
    </location>
</feature>
<evidence type="ECO:0000256" key="1">
    <source>
        <dbReference type="SAM" id="Phobius"/>
    </source>
</evidence>
<feature type="transmembrane region" description="Helical" evidence="1">
    <location>
        <begin position="316"/>
        <end position="334"/>
    </location>
</feature>
<feature type="transmembrane region" description="Helical" evidence="1">
    <location>
        <begin position="443"/>
        <end position="472"/>
    </location>
</feature>
<comment type="caution">
    <text evidence="2">The sequence shown here is derived from an EMBL/GenBank/DDBJ whole genome shotgun (WGS) entry which is preliminary data.</text>
</comment>
<dbReference type="EMBL" id="JAAGOA010000008">
    <property type="protein sequence ID" value="NEE01089.1"/>
    <property type="molecule type" value="Genomic_DNA"/>
</dbReference>
<name>A0A6L9S7L9_9ACTN</name>
<feature type="transmembrane region" description="Helical" evidence="1">
    <location>
        <begin position="42"/>
        <end position="61"/>
    </location>
</feature>
<keyword evidence="1" id="KW-0472">Membrane</keyword>
<feature type="transmembrane region" description="Helical" evidence="1">
    <location>
        <begin position="182"/>
        <end position="205"/>
    </location>
</feature>
<accession>A0A6L9S7L9</accession>
<feature type="transmembrane region" description="Helical" evidence="1">
    <location>
        <begin position="479"/>
        <end position="499"/>
    </location>
</feature>
<proteinExistence type="predicted"/>